<name>A0A242MBL4_CABSO</name>
<protein>
    <recommendedName>
        <fullName evidence="3">Antitoxin MazE</fullName>
    </recommendedName>
</protein>
<dbReference type="EMBL" id="NBTZ01000130">
    <property type="protein sequence ID" value="OTP68687.1"/>
    <property type="molecule type" value="Genomic_DNA"/>
</dbReference>
<evidence type="ECO:0000313" key="2">
    <source>
        <dbReference type="Proteomes" id="UP000195221"/>
    </source>
</evidence>
<evidence type="ECO:0008006" key="3">
    <source>
        <dbReference type="Google" id="ProtNLM"/>
    </source>
</evidence>
<sequence length="51" mass="5503">MEVVDESIVLRRPSPKVRAGWAQASKEIAGSNDDALVMGEFANDGDAELAW</sequence>
<comment type="caution">
    <text evidence="1">The sequence shown here is derived from an EMBL/GenBank/DDBJ whole genome shotgun (WGS) entry which is preliminary data.</text>
</comment>
<organism evidence="1 2">
    <name type="scientific">Caballeronia sordidicola</name>
    <name type="common">Burkholderia sordidicola</name>
    <dbReference type="NCBI Taxonomy" id="196367"/>
    <lineage>
        <taxon>Bacteria</taxon>
        <taxon>Pseudomonadati</taxon>
        <taxon>Pseudomonadota</taxon>
        <taxon>Betaproteobacteria</taxon>
        <taxon>Burkholderiales</taxon>
        <taxon>Burkholderiaceae</taxon>
        <taxon>Caballeronia</taxon>
    </lineage>
</organism>
<dbReference type="Proteomes" id="UP000195221">
    <property type="component" value="Unassembled WGS sequence"/>
</dbReference>
<accession>A0A242MBL4</accession>
<proteinExistence type="predicted"/>
<evidence type="ECO:0000313" key="1">
    <source>
        <dbReference type="EMBL" id="OTP68687.1"/>
    </source>
</evidence>
<gene>
    <name evidence="1" type="ORF">PAMC26577_32540</name>
</gene>
<reference evidence="1 2" key="1">
    <citation type="submission" date="2017-03" db="EMBL/GenBank/DDBJ databases">
        <title>Genome analysis of strain PAMC 26577.</title>
        <authorList>
            <person name="Oh H.-M."/>
            <person name="Yang J.-A."/>
        </authorList>
    </citation>
    <scope>NUCLEOTIDE SEQUENCE [LARGE SCALE GENOMIC DNA]</scope>
    <source>
        <strain evidence="1 2">PAMC 26577</strain>
    </source>
</reference>
<dbReference type="AlphaFoldDB" id="A0A242MBL4"/>